<keyword evidence="4 6" id="KW-1133">Transmembrane helix</keyword>
<evidence type="ECO:0000256" key="1">
    <source>
        <dbReference type="ARBA" id="ARBA00004651"/>
    </source>
</evidence>
<dbReference type="HAMAP" id="MF_01515">
    <property type="entry name" value="UPF0316"/>
    <property type="match status" value="1"/>
</dbReference>
<evidence type="ECO:0000259" key="7">
    <source>
        <dbReference type="Pfam" id="PF10035"/>
    </source>
</evidence>
<feature type="domain" description="DUF5698" evidence="8">
    <location>
        <begin position="20"/>
        <end position="76"/>
    </location>
</feature>
<accession>A0ABY3SEC7</accession>
<feature type="domain" description="DUF2179" evidence="7">
    <location>
        <begin position="110"/>
        <end position="162"/>
    </location>
</feature>
<evidence type="ECO:0000256" key="5">
    <source>
        <dbReference type="ARBA" id="ARBA00023136"/>
    </source>
</evidence>
<evidence type="ECO:0000259" key="8">
    <source>
        <dbReference type="Pfam" id="PF18955"/>
    </source>
</evidence>
<keyword evidence="3 6" id="KW-0812">Transmembrane</keyword>
<dbReference type="PANTHER" id="PTHR40060:SF1">
    <property type="entry name" value="UPF0316 PROTEIN YEBE"/>
    <property type="match status" value="1"/>
</dbReference>
<proteinExistence type="inferred from homology"/>
<name>A0ABY3SEC7_9BACL</name>
<dbReference type="InterPro" id="IPR019264">
    <property type="entry name" value="DUF2179"/>
</dbReference>
<reference evidence="9 10" key="1">
    <citation type="journal article" date="2024" name="Int. J. Syst. Evol. Microbiol.">
        <title>Paenibacillus hexagrammi sp. nov., a novel bacterium isolated from the gut content of Hexagrammos agrammus.</title>
        <authorList>
            <person name="Jung H.K."/>
            <person name="Kim D.G."/>
            <person name="Zin H."/>
            <person name="Park J."/>
            <person name="Jung H."/>
            <person name="Kim Y.O."/>
            <person name="Kong H.J."/>
            <person name="Kim J.W."/>
            <person name="Kim Y.S."/>
        </authorList>
    </citation>
    <scope>NUCLEOTIDE SEQUENCE [LARGE SCALE GENOMIC DNA]</scope>
    <source>
        <strain evidence="9 10">YPD9-1</strain>
    </source>
</reference>
<dbReference type="Pfam" id="PF18955">
    <property type="entry name" value="DUF5698"/>
    <property type="match status" value="1"/>
</dbReference>
<keyword evidence="2 6" id="KW-1003">Cell membrane</keyword>
<gene>
    <name evidence="9" type="ORF">L0M14_21965</name>
</gene>
<dbReference type="InterPro" id="IPR044035">
    <property type="entry name" value="DUF5698"/>
</dbReference>
<protein>
    <recommendedName>
        <fullName evidence="6">UPF0316 protein L0M14_21965</fullName>
    </recommendedName>
</protein>
<feature type="transmembrane region" description="Helical" evidence="6">
    <location>
        <begin position="34"/>
        <end position="53"/>
    </location>
</feature>
<evidence type="ECO:0000256" key="4">
    <source>
        <dbReference type="ARBA" id="ARBA00022989"/>
    </source>
</evidence>
<keyword evidence="5 6" id="KW-0472">Membrane</keyword>
<evidence type="ECO:0000256" key="2">
    <source>
        <dbReference type="ARBA" id="ARBA00022475"/>
    </source>
</evidence>
<dbReference type="CDD" id="cd16381">
    <property type="entry name" value="YitT_C_like_1"/>
    <property type="match status" value="1"/>
</dbReference>
<comment type="subcellular location">
    <subcellularLocation>
        <location evidence="1 6">Cell membrane</location>
        <topology evidence="1 6">Multi-pass membrane protein</topology>
    </subcellularLocation>
</comment>
<sequence length="171" mass="19269">MLTILASILAIQIVYVSCFTLRMLLTLKGETYTAAALSMLEIIIYVIGLNLVLKYLDQPACLIVYAVGYGLGVLTGSWIEERLALGYISVKVITDEVHNYMAAFLRRQGFGVTSWIGWGRDGERLMLEVLAKRKSEKYLYDCILAVDPKAFVVTMESKRLNGGFWLKSTRR</sequence>
<comment type="similarity">
    <text evidence="6">Belongs to the UPF0316 family.</text>
</comment>
<dbReference type="InterPro" id="IPR022930">
    <property type="entry name" value="UPF0316"/>
</dbReference>
<dbReference type="RefSeq" id="WP_235118691.1">
    <property type="nucleotide sequence ID" value="NZ_CP090978.1"/>
</dbReference>
<feature type="transmembrane region" description="Helical" evidence="6">
    <location>
        <begin position="60"/>
        <end position="79"/>
    </location>
</feature>
<evidence type="ECO:0000313" key="10">
    <source>
        <dbReference type="Proteomes" id="UP001649230"/>
    </source>
</evidence>
<dbReference type="NCBIfam" id="NF003194">
    <property type="entry name" value="PRK04164.1-5"/>
    <property type="match status" value="1"/>
</dbReference>
<dbReference type="EMBL" id="CP090978">
    <property type="protein sequence ID" value="UJF32347.1"/>
    <property type="molecule type" value="Genomic_DNA"/>
</dbReference>
<evidence type="ECO:0000256" key="3">
    <source>
        <dbReference type="ARBA" id="ARBA00022692"/>
    </source>
</evidence>
<organism evidence="9 10">
    <name type="scientific">Paenibacillus hexagrammi</name>
    <dbReference type="NCBI Taxonomy" id="2908839"/>
    <lineage>
        <taxon>Bacteria</taxon>
        <taxon>Bacillati</taxon>
        <taxon>Bacillota</taxon>
        <taxon>Bacilli</taxon>
        <taxon>Bacillales</taxon>
        <taxon>Paenibacillaceae</taxon>
        <taxon>Paenibacillus</taxon>
    </lineage>
</organism>
<dbReference type="Pfam" id="PF10035">
    <property type="entry name" value="DUF2179"/>
    <property type="match status" value="1"/>
</dbReference>
<keyword evidence="10" id="KW-1185">Reference proteome</keyword>
<evidence type="ECO:0000256" key="6">
    <source>
        <dbReference type="HAMAP-Rule" id="MF_01515"/>
    </source>
</evidence>
<evidence type="ECO:0000313" key="9">
    <source>
        <dbReference type="EMBL" id="UJF32347.1"/>
    </source>
</evidence>
<dbReference type="Proteomes" id="UP001649230">
    <property type="component" value="Chromosome"/>
</dbReference>
<dbReference type="PANTHER" id="PTHR40060">
    <property type="entry name" value="UPF0316 PROTEIN YEBE"/>
    <property type="match status" value="1"/>
</dbReference>